<dbReference type="InterPro" id="IPR046897">
    <property type="entry name" value="ABC-3C_MC6"/>
</dbReference>
<evidence type="ECO:0000313" key="3">
    <source>
        <dbReference type="Proteomes" id="UP000014018"/>
    </source>
</evidence>
<gene>
    <name evidence="2" type="ORF">IIU_03355</name>
</gene>
<keyword evidence="1" id="KW-0812">Transmembrane</keyword>
<comment type="caution">
    <text evidence="2">The sequence shown here is derived from an EMBL/GenBank/DDBJ whole genome shotgun (WGS) entry which is preliminary data.</text>
</comment>
<keyword evidence="1" id="KW-0472">Membrane</keyword>
<protein>
    <submittedName>
        <fullName evidence="2">Uncharacterized protein</fullName>
    </submittedName>
</protein>
<evidence type="ECO:0000256" key="1">
    <source>
        <dbReference type="SAM" id="Phobius"/>
    </source>
</evidence>
<reference evidence="2 3" key="1">
    <citation type="submission" date="2012-12" db="EMBL/GenBank/DDBJ databases">
        <title>The Genome Sequence of Bacillus cereus VD133.</title>
        <authorList>
            <consortium name="The Broad Institute Genome Sequencing Platform"/>
            <consortium name="The Broad Institute Genome Sequencing Center for Infectious Disease"/>
            <person name="Feldgarden M."/>
            <person name="Van der Auwera G.A."/>
            <person name="Mahillon J."/>
            <person name="Duprez V."/>
            <person name="Timmery S."/>
            <person name="Mattelet C."/>
            <person name="Dierick K."/>
            <person name="Sun M."/>
            <person name="Yu Z."/>
            <person name="Zhu L."/>
            <person name="Hu X."/>
            <person name="Shank E.B."/>
            <person name="Swiecicka I."/>
            <person name="Hansen B.M."/>
            <person name="Andrup L."/>
            <person name="Walker B."/>
            <person name="Young S.K."/>
            <person name="Zeng Q."/>
            <person name="Gargeya S."/>
            <person name="Fitzgerald M."/>
            <person name="Haas B."/>
            <person name="Abouelleil A."/>
            <person name="Alvarado L."/>
            <person name="Arachchi H.M."/>
            <person name="Berlin A.M."/>
            <person name="Chapman S.B."/>
            <person name="Dewar J."/>
            <person name="Goldberg J."/>
            <person name="Griggs A."/>
            <person name="Gujja S."/>
            <person name="Hansen M."/>
            <person name="Howarth C."/>
            <person name="Imamovic A."/>
            <person name="Larimer J."/>
            <person name="McCowan C."/>
            <person name="Murphy C."/>
            <person name="Neiman D."/>
            <person name="Pearson M."/>
            <person name="Priest M."/>
            <person name="Roberts A."/>
            <person name="Saif S."/>
            <person name="Shea T."/>
            <person name="Sisk P."/>
            <person name="Sykes S."/>
            <person name="Wortman J."/>
            <person name="Nusbaum C."/>
            <person name="Birren B."/>
        </authorList>
    </citation>
    <scope>NUCLEOTIDE SEQUENCE [LARGE SCALE GENOMIC DNA]</scope>
    <source>
        <strain evidence="2 3">VD133</strain>
    </source>
</reference>
<proteinExistence type="predicted"/>
<organism evidence="2 3">
    <name type="scientific">Bacillus cereus VD133</name>
    <dbReference type="NCBI Taxonomy" id="1053233"/>
    <lineage>
        <taxon>Bacteria</taxon>
        <taxon>Bacillati</taxon>
        <taxon>Bacillota</taxon>
        <taxon>Bacilli</taxon>
        <taxon>Bacillales</taxon>
        <taxon>Bacillaceae</taxon>
        <taxon>Bacillus</taxon>
        <taxon>Bacillus cereus group</taxon>
    </lineage>
</organism>
<dbReference type="AlphaFoldDB" id="A0A9W5V2E9"/>
<evidence type="ECO:0000313" key="2">
    <source>
        <dbReference type="EMBL" id="EOO33243.1"/>
    </source>
</evidence>
<sequence>MNYFLMTKHRTPEENVLYNAKILYECLEKAMHVDELFMEYYKRQSKELNNNMEYLLFLSLTLLYSMGKVTVTNSVIKRVHV</sequence>
<feature type="transmembrane region" description="Helical" evidence="1">
    <location>
        <begin position="54"/>
        <end position="76"/>
    </location>
</feature>
<dbReference type="EMBL" id="AHFB01000061">
    <property type="protein sequence ID" value="EOO33243.1"/>
    <property type="molecule type" value="Genomic_DNA"/>
</dbReference>
<dbReference type="Pfam" id="PF20293">
    <property type="entry name" value="MC6"/>
    <property type="match status" value="1"/>
</dbReference>
<keyword evidence="1" id="KW-1133">Transmembrane helix</keyword>
<accession>A0A9W5V2E9</accession>
<name>A0A9W5V2E9_BACCE</name>
<dbReference type="Proteomes" id="UP000014018">
    <property type="component" value="Unassembled WGS sequence"/>
</dbReference>